<dbReference type="Proteomes" id="UP000538666">
    <property type="component" value="Unassembled WGS sequence"/>
</dbReference>
<sequence>MKLLAYLTETFIATFGITRPEPGKERLANLVIGGFLLVCIVGAFGMVGFLVYSISSR</sequence>
<keyword evidence="1" id="KW-1133">Transmembrane helix</keyword>
<organism evidence="2 3">
    <name type="scientific">Silvibacterium bohemicum</name>
    <dbReference type="NCBI Taxonomy" id="1577686"/>
    <lineage>
        <taxon>Bacteria</taxon>
        <taxon>Pseudomonadati</taxon>
        <taxon>Acidobacteriota</taxon>
        <taxon>Terriglobia</taxon>
        <taxon>Terriglobales</taxon>
        <taxon>Acidobacteriaceae</taxon>
        <taxon>Silvibacterium</taxon>
    </lineage>
</organism>
<evidence type="ECO:0000313" key="2">
    <source>
        <dbReference type="EMBL" id="MBB6146272.1"/>
    </source>
</evidence>
<keyword evidence="3" id="KW-1185">Reference proteome</keyword>
<dbReference type="OrthoDB" id="123344at2"/>
<proteinExistence type="predicted"/>
<comment type="caution">
    <text evidence="2">The sequence shown here is derived from an EMBL/GenBank/DDBJ whole genome shotgun (WGS) entry which is preliminary data.</text>
</comment>
<evidence type="ECO:0008006" key="4">
    <source>
        <dbReference type="Google" id="ProtNLM"/>
    </source>
</evidence>
<dbReference type="AlphaFoldDB" id="A0A841JY43"/>
<keyword evidence="1" id="KW-0812">Transmembrane</keyword>
<accession>A0A841JY43</accession>
<dbReference type="RefSeq" id="WP_156185804.1">
    <property type="nucleotide sequence ID" value="NZ_JACHEK010000009.1"/>
</dbReference>
<name>A0A841JY43_9BACT</name>
<dbReference type="EMBL" id="JACHEK010000009">
    <property type="protein sequence ID" value="MBB6146272.1"/>
    <property type="molecule type" value="Genomic_DNA"/>
</dbReference>
<reference evidence="2 3" key="1">
    <citation type="submission" date="2020-08" db="EMBL/GenBank/DDBJ databases">
        <title>Genomic Encyclopedia of Type Strains, Phase IV (KMG-IV): sequencing the most valuable type-strain genomes for metagenomic binning, comparative biology and taxonomic classification.</title>
        <authorList>
            <person name="Goeker M."/>
        </authorList>
    </citation>
    <scope>NUCLEOTIDE SEQUENCE [LARGE SCALE GENOMIC DNA]</scope>
    <source>
        <strain evidence="2 3">DSM 103733</strain>
    </source>
</reference>
<evidence type="ECO:0000256" key="1">
    <source>
        <dbReference type="SAM" id="Phobius"/>
    </source>
</evidence>
<protein>
    <recommendedName>
        <fullName evidence="4">DUF2970 domain-containing protein</fullName>
    </recommendedName>
</protein>
<feature type="transmembrane region" description="Helical" evidence="1">
    <location>
        <begin position="30"/>
        <end position="52"/>
    </location>
</feature>
<keyword evidence="1" id="KW-0472">Membrane</keyword>
<evidence type="ECO:0000313" key="3">
    <source>
        <dbReference type="Proteomes" id="UP000538666"/>
    </source>
</evidence>
<gene>
    <name evidence="2" type="ORF">HNQ77_004244</name>
</gene>